<evidence type="ECO:0000313" key="4">
    <source>
        <dbReference type="Proteomes" id="UP000267027"/>
    </source>
</evidence>
<keyword evidence="2" id="KW-1133">Transmembrane helix</keyword>
<feature type="compositionally biased region" description="Polar residues" evidence="1">
    <location>
        <begin position="46"/>
        <end position="62"/>
    </location>
</feature>
<proteinExistence type="predicted"/>
<feature type="transmembrane region" description="Helical" evidence="2">
    <location>
        <begin position="102"/>
        <end position="126"/>
    </location>
</feature>
<keyword evidence="2" id="KW-0812">Transmembrane</keyword>
<gene>
    <name evidence="3" type="ORF">ACOC_LOCUS658</name>
</gene>
<accession>A0A0R3PAP7</accession>
<dbReference type="WBParaSite" id="ACOC_0000065701-mRNA-1">
    <property type="protein sequence ID" value="ACOC_0000065701-mRNA-1"/>
    <property type="gene ID" value="ACOC_0000065701"/>
</dbReference>
<name>A0A0R3PAP7_ANGCS</name>
<keyword evidence="2" id="KW-0472">Membrane</keyword>
<evidence type="ECO:0000313" key="5">
    <source>
        <dbReference type="WBParaSite" id="ACOC_0000065701-mRNA-1"/>
    </source>
</evidence>
<organism evidence="5">
    <name type="scientific">Angiostrongylus costaricensis</name>
    <name type="common">Nematode worm</name>
    <dbReference type="NCBI Taxonomy" id="334426"/>
    <lineage>
        <taxon>Eukaryota</taxon>
        <taxon>Metazoa</taxon>
        <taxon>Ecdysozoa</taxon>
        <taxon>Nematoda</taxon>
        <taxon>Chromadorea</taxon>
        <taxon>Rhabditida</taxon>
        <taxon>Rhabditina</taxon>
        <taxon>Rhabditomorpha</taxon>
        <taxon>Strongyloidea</taxon>
        <taxon>Metastrongylidae</taxon>
        <taxon>Angiostrongylus</taxon>
    </lineage>
</organism>
<feature type="region of interest" description="Disordered" evidence="1">
    <location>
        <begin position="40"/>
        <end position="76"/>
    </location>
</feature>
<protein>
    <submittedName>
        <fullName evidence="5">Phlebovirus glycoprotein G2 fusion domain-containing protein</fullName>
    </submittedName>
</protein>
<dbReference type="OMA" id="HINIFTH"/>
<evidence type="ECO:0000313" key="3">
    <source>
        <dbReference type="EMBL" id="VDM52243.1"/>
    </source>
</evidence>
<sequence>MGRIKELVKNSQGIAREAVILLPSHRLIRRPLNLLTPLELDEPPLQQTQNDQQLETTTPQPTRQHELPMEGNNTKAVTEATPRKRTGTYNLRRQQRIDYNKLVNPSLATTLNVSLILSILFLLAILEQCSAAHSYRHTNFCHIKCINGGIQLTLSGNTPYQVCADGYCETLETPESNKIVSLPPHIIPHERKIQWKLADNQSVDNIETTCPPSPFCEHLSCALCVELIFNPECWPTSAILASAIAIYCINTGCYVLLYVPLTLGKPIRKMLCFTWYAKQSVITSLNRKIRRPRSTHHNVKLSRLIVTATSLVLTCNGFQQVNLFPHINIL</sequence>
<dbReference type="OrthoDB" id="5867293at2759"/>
<keyword evidence="4" id="KW-1185">Reference proteome</keyword>
<dbReference type="STRING" id="334426.A0A0R3PAP7"/>
<dbReference type="Proteomes" id="UP000267027">
    <property type="component" value="Unassembled WGS sequence"/>
</dbReference>
<evidence type="ECO:0000256" key="1">
    <source>
        <dbReference type="SAM" id="MobiDB-lite"/>
    </source>
</evidence>
<evidence type="ECO:0000256" key="2">
    <source>
        <dbReference type="SAM" id="Phobius"/>
    </source>
</evidence>
<dbReference type="AlphaFoldDB" id="A0A0R3PAP7"/>
<reference evidence="3 4" key="2">
    <citation type="submission" date="2018-11" db="EMBL/GenBank/DDBJ databases">
        <authorList>
            <consortium name="Pathogen Informatics"/>
        </authorList>
    </citation>
    <scope>NUCLEOTIDE SEQUENCE [LARGE SCALE GENOMIC DNA]</scope>
    <source>
        <strain evidence="3 4">Costa Rica</strain>
    </source>
</reference>
<feature type="transmembrane region" description="Helical" evidence="2">
    <location>
        <begin position="238"/>
        <end position="261"/>
    </location>
</feature>
<dbReference type="EMBL" id="UYYA01000073">
    <property type="protein sequence ID" value="VDM52243.1"/>
    <property type="molecule type" value="Genomic_DNA"/>
</dbReference>
<reference evidence="5" key="1">
    <citation type="submission" date="2017-02" db="UniProtKB">
        <authorList>
            <consortium name="WormBaseParasite"/>
        </authorList>
    </citation>
    <scope>IDENTIFICATION</scope>
</reference>